<protein>
    <submittedName>
        <fullName evidence="3">Uncharacterized protein</fullName>
    </submittedName>
</protein>
<evidence type="ECO:0000313" key="4">
    <source>
        <dbReference type="Proteomes" id="UP001174909"/>
    </source>
</evidence>
<feature type="signal peptide" evidence="2">
    <location>
        <begin position="1"/>
        <end position="25"/>
    </location>
</feature>
<dbReference type="Proteomes" id="UP001174909">
    <property type="component" value="Unassembled WGS sequence"/>
</dbReference>
<evidence type="ECO:0000256" key="2">
    <source>
        <dbReference type="SAM" id="SignalP"/>
    </source>
</evidence>
<evidence type="ECO:0000256" key="1">
    <source>
        <dbReference type="SAM" id="MobiDB-lite"/>
    </source>
</evidence>
<keyword evidence="4" id="KW-1185">Reference proteome</keyword>
<comment type="caution">
    <text evidence="3">The sequence shown here is derived from an EMBL/GenBank/DDBJ whole genome shotgun (WGS) entry which is preliminary data.</text>
</comment>
<reference evidence="3" key="1">
    <citation type="submission" date="2023-03" db="EMBL/GenBank/DDBJ databases">
        <authorList>
            <person name="Steffen K."/>
            <person name="Cardenas P."/>
        </authorList>
    </citation>
    <scope>NUCLEOTIDE SEQUENCE</scope>
</reference>
<accession>A0AA35T364</accession>
<proteinExistence type="predicted"/>
<name>A0AA35T364_GEOBA</name>
<organism evidence="3 4">
    <name type="scientific">Geodia barretti</name>
    <name type="common">Barrett's horny sponge</name>
    <dbReference type="NCBI Taxonomy" id="519541"/>
    <lineage>
        <taxon>Eukaryota</taxon>
        <taxon>Metazoa</taxon>
        <taxon>Porifera</taxon>
        <taxon>Demospongiae</taxon>
        <taxon>Heteroscleromorpha</taxon>
        <taxon>Tetractinellida</taxon>
        <taxon>Astrophorina</taxon>
        <taxon>Geodiidae</taxon>
        <taxon>Geodia</taxon>
    </lineage>
</organism>
<keyword evidence="2" id="KW-0732">Signal</keyword>
<gene>
    <name evidence="3" type="ORF">GBAR_LOCUS22749</name>
</gene>
<sequence length="251" mass="27959">MKISRNIIQVCTLALCLLMIPDCLARPFTQQQQGHSRRERREFHPDITVDDSNRVEPCFKVKPETYANGTIEQWVNDCCEGFEGENCDVKPEQQGSGSGDSENKTDFDLADPCKNLQCLGVVGATCLTVSKCGERWPVFLLRDGTMAPCTNGQPRNLSDLTCSGGCVTDPCAGRTCPQFPDAFCVHTACECNEPMWLLDTGVQVDCETGEQLSPDEARERRRRRKRQAETKYGPVIDNTFLLLAPKSATQR</sequence>
<dbReference type="AlphaFoldDB" id="A0AA35T364"/>
<dbReference type="EMBL" id="CASHTH010003151">
    <property type="protein sequence ID" value="CAI8040920.1"/>
    <property type="molecule type" value="Genomic_DNA"/>
</dbReference>
<feature type="chain" id="PRO_5041460178" evidence="2">
    <location>
        <begin position="26"/>
        <end position="251"/>
    </location>
</feature>
<feature type="region of interest" description="Disordered" evidence="1">
    <location>
        <begin position="209"/>
        <end position="231"/>
    </location>
</feature>
<evidence type="ECO:0000313" key="3">
    <source>
        <dbReference type="EMBL" id="CAI8040920.1"/>
    </source>
</evidence>